<evidence type="ECO:0000259" key="4">
    <source>
        <dbReference type="PROSITE" id="PS50995"/>
    </source>
</evidence>
<dbReference type="RefSeq" id="WP_007273028.1">
    <property type="nucleotide sequence ID" value="NZ_AOCK01000014.1"/>
</dbReference>
<feature type="domain" description="HTH marR-type" evidence="4">
    <location>
        <begin position="139"/>
        <end position="303"/>
    </location>
</feature>
<dbReference type="EMBL" id="AOCK01000014">
    <property type="protein sequence ID" value="EMQ96743.1"/>
    <property type="molecule type" value="Genomic_DNA"/>
</dbReference>
<evidence type="ECO:0000256" key="1">
    <source>
        <dbReference type="ARBA" id="ARBA00023015"/>
    </source>
</evidence>
<dbReference type="AlphaFoldDB" id="M7NE28"/>
<dbReference type="PANTHER" id="PTHR33164">
    <property type="entry name" value="TRANSCRIPTIONAL REGULATOR, MARR FAMILY"/>
    <property type="match status" value="1"/>
</dbReference>
<dbReference type="Pfam" id="PF01047">
    <property type="entry name" value="MarR"/>
    <property type="match status" value="1"/>
</dbReference>
<keyword evidence="2" id="KW-0238">DNA-binding</keyword>
<dbReference type="PROSITE" id="PS50995">
    <property type="entry name" value="HTH_MARR_2"/>
    <property type="match status" value="1"/>
</dbReference>
<dbReference type="SUPFAM" id="SSF46785">
    <property type="entry name" value="Winged helix' DNA-binding domain"/>
    <property type="match status" value="2"/>
</dbReference>
<dbReference type="Gene3D" id="1.10.10.10">
    <property type="entry name" value="Winged helix-like DNA-binding domain superfamily/Winged helix DNA-binding domain"/>
    <property type="match status" value="2"/>
</dbReference>
<keyword evidence="1" id="KW-0805">Transcription regulation</keyword>
<dbReference type="Proteomes" id="UP000012015">
    <property type="component" value="Unassembled WGS sequence"/>
</dbReference>
<dbReference type="eggNOG" id="COG1846">
    <property type="taxonomic scope" value="Bacteria"/>
</dbReference>
<reference evidence="5 6" key="1">
    <citation type="journal article" date="2013" name="Genome Announc.">
        <title>Draft Genome Sequence of Arthrobacter gangotriensis Strain Lz1yT, Isolated from a Penguin Rookery Soil Sample Collected in Antarctica, near the Indian Station Dakshin Gangotri.</title>
        <authorList>
            <person name="Shivaji S."/>
            <person name="Ara S."/>
            <person name="Bandi S."/>
            <person name="Singh A."/>
            <person name="Kumar Pinnaka A."/>
        </authorList>
    </citation>
    <scope>NUCLEOTIDE SEQUENCE [LARGE SCALE GENOMIC DNA]</scope>
    <source>
        <strain evidence="5 6">Lz1y</strain>
    </source>
</reference>
<dbReference type="GO" id="GO:0003677">
    <property type="term" value="F:DNA binding"/>
    <property type="evidence" value="ECO:0007669"/>
    <property type="project" value="UniProtKB-KW"/>
</dbReference>
<dbReference type="SMART" id="SM00347">
    <property type="entry name" value="HTH_MARR"/>
    <property type="match status" value="2"/>
</dbReference>
<evidence type="ECO:0000256" key="3">
    <source>
        <dbReference type="ARBA" id="ARBA00023163"/>
    </source>
</evidence>
<dbReference type="InterPro" id="IPR036388">
    <property type="entry name" value="WH-like_DNA-bd_sf"/>
</dbReference>
<comment type="caution">
    <text evidence="5">The sequence shown here is derived from an EMBL/GenBank/DDBJ whole genome shotgun (WGS) entry which is preliminary data.</text>
</comment>
<dbReference type="STRING" id="1276920.ADIAG_03880"/>
<evidence type="ECO:0000313" key="6">
    <source>
        <dbReference type="Proteomes" id="UP000012015"/>
    </source>
</evidence>
<evidence type="ECO:0000313" key="5">
    <source>
        <dbReference type="EMBL" id="EMQ96743.1"/>
    </source>
</evidence>
<dbReference type="InterPro" id="IPR039422">
    <property type="entry name" value="MarR/SlyA-like"/>
</dbReference>
<protein>
    <submittedName>
        <fullName evidence="5">Transcriptional regulator</fullName>
    </submittedName>
</protein>
<dbReference type="PANTHER" id="PTHR33164:SF95">
    <property type="entry name" value="TRANSCRIPTIONAL REGULATOR"/>
    <property type="match status" value="1"/>
</dbReference>
<accession>M7NE28</accession>
<proteinExistence type="predicted"/>
<keyword evidence="3" id="KW-0804">Transcription</keyword>
<dbReference type="GO" id="GO:0006950">
    <property type="term" value="P:response to stress"/>
    <property type="evidence" value="ECO:0007669"/>
    <property type="project" value="TreeGrafter"/>
</dbReference>
<organism evidence="5 6">
    <name type="scientific">Paeniglutamicibacter gangotriensis Lz1y</name>
    <dbReference type="NCBI Taxonomy" id="1276920"/>
    <lineage>
        <taxon>Bacteria</taxon>
        <taxon>Bacillati</taxon>
        <taxon>Actinomycetota</taxon>
        <taxon>Actinomycetes</taxon>
        <taxon>Micrococcales</taxon>
        <taxon>Micrococcaceae</taxon>
        <taxon>Paeniglutamicibacter</taxon>
    </lineage>
</organism>
<dbReference type="GO" id="GO:0003700">
    <property type="term" value="F:DNA-binding transcription factor activity"/>
    <property type="evidence" value="ECO:0007669"/>
    <property type="project" value="InterPro"/>
</dbReference>
<dbReference type="InterPro" id="IPR023187">
    <property type="entry name" value="Tscrpt_reg_MarR-type_CS"/>
</dbReference>
<dbReference type="InterPro" id="IPR000835">
    <property type="entry name" value="HTH_MarR-typ"/>
</dbReference>
<dbReference type="PATRIC" id="fig|1276920.7.peg.3879"/>
<sequence>MTRDATLYITPEFSAGIEPRISIGHLMRRAQQFNTKYWIDEFGSELTGPQYAVLAAVARWAGIDQTGAGELASLDKSTGADVINRLTSMGWLIRGGDTGDRRKRVLSLSMPARVALRDITPRVQGVHGKLLVGFTSADAVEFVRLLAKVAYRSATDVGPEPTQTEADVIGISTAPGHLLRRSLQVHTQLWGALVEEDMTSPQYAVLATLIRHGEMDQKRLGELASLDKSVVGDVVDRLARKEWLTKNRDPADGRRRILNVSDEGRKVIRRASPGVLQVQESLMEPLSVEESADLVRMLTCIPDATGPTTGD</sequence>
<dbReference type="PROSITE" id="PS01117">
    <property type="entry name" value="HTH_MARR_1"/>
    <property type="match status" value="1"/>
</dbReference>
<evidence type="ECO:0000256" key="2">
    <source>
        <dbReference type="ARBA" id="ARBA00023125"/>
    </source>
</evidence>
<gene>
    <name evidence="5" type="primary">ydcH</name>
    <name evidence="5" type="ORF">ADIAG_03880</name>
</gene>
<name>M7NE28_9MICC</name>
<dbReference type="InterPro" id="IPR036390">
    <property type="entry name" value="WH_DNA-bd_sf"/>
</dbReference>
<keyword evidence="6" id="KW-1185">Reference proteome</keyword>